<dbReference type="PANTHER" id="PTHR35296:SF3">
    <property type="entry name" value="EXPRESSED PROTEIN"/>
    <property type="match status" value="1"/>
</dbReference>
<dbReference type="EMBL" id="JAYWIO010000007">
    <property type="protein sequence ID" value="KAK7252736.1"/>
    <property type="molecule type" value="Genomic_DNA"/>
</dbReference>
<dbReference type="AlphaFoldDB" id="A0AAN9EI79"/>
<comment type="caution">
    <text evidence="2">The sequence shown here is derived from an EMBL/GenBank/DDBJ whole genome shotgun (WGS) entry which is preliminary data.</text>
</comment>
<accession>A0AAN9EI79</accession>
<proteinExistence type="inferred from homology"/>
<dbReference type="InterPro" id="IPR003676">
    <property type="entry name" value="SAUR_fam"/>
</dbReference>
<dbReference type="Proteomes" id="UP001372338">
    <property type="component" value="Unassembled WGS sequence"/>
</dbReference>
<organism evidence="2 3">
    <name type="scientific">Crotalaria pallida</name>
    <name type="common">Smooth rattlebox</name>
    <name type="synonym">Crotalaria striata</name>
    <dbReference type="NCBI Taxonomy" id="3830"/>
    <lineage>
        <taxon>Eukaryota</taxon>
        <taxon>Viridiplantae</taxon>
        <taxon>Streptophyta</taxon>
        <taxon>Embryophyta</taxon>
        <taxon>Tracheophyta</taxon>
        <taxon>Spermatophyta</taxon>
        <taxon>Magnoliopsida</taxon>
        <taxon>eudicotyledons</taxon>
        <taxon>Gunneridae</taxon>
        <taxon>Pentapetalae</taxon>
        <taxon>rosids</taxon>
        <taxon>fabids</taxon>
        <taxon>Fabales</taxon>
        <taxon>Fabaceae</taxon>
        <taxon>Papilionoideae</taxon>
        <taxon>50 kb inversion clade</taxon>
        <taxon>genistoids sensu lato</taxon>
        <taxon>core genistoids</taxon>
        <taxon>Crotalarieae</taxon>
        <taxon>Crotalaria</taxon>
    </lineage>
</organism>
<sequence length="128" mass="15142">MDCLVMPISLIRRRSNGSRLGYMPLIEDGLDQEQPVKVVVGKERRVFLVDPFILQEYPFQLLMDISMKKDPRVKDHFHFTRSQSQRRGIFVDVDALLFEHMLWLLHNDASSLFQLNLKEIIDFYAQDM</sequence>
<reference evidence="2 3" key="1">
    <citation type="submission" date="2024-01" db="EMBL/GenBank/DDBJ databases">
        <title>The genomes of 5 underutilized Papilionoideae crops provide insights into root nodulation and disease resistanc.</title>
        <authorList>
            <person name="Yuan L."/>
        </authorList>
    </citation>
    <scope>NUCLEOTIDE SEQUENCE [LARGE SCALE GENOMIC DNA]</scope>
    <source>
        <strain evidence="2">ZHUSHIDOU_FW_LH</strain>
        <tissue evidence="2">Leaf</tissue>
    </source>
</reference>
<dbReference type="PANTHER" id="PTHR35296">
    <property type="entry name" value="EXPRESSED PROTEIN"/>
    <property type="match status" value="1"/>
</dbReference>
<dbReference type="GO" id="GO:0009733">
    <property type="term" value="P:response to auxin"/>
    <property type="evidence" value="ECO:0007669"/>
    <property type="project" value="InterPro"/>
</dbReference>
<evidence type="ECO:0000256" key="1">
    <source>
        <dbReference type="ARBA" id="ARBA00006974"/>
    </source>
</evidence>
<evidence type="ECO:0000313" key="2">
    <source>
        <dbReference type="EMBL" id="KAK7252736.1"/>
    </source>
</evidence>
<name>A0AAN9EI79_CROPI</name>
<keyword evidence="3" id="KW-1185">Reference proteome</keyword>
<protein>
    <submittedName>
        <fullName evidence="2">Uncharacterized protein</fullName>
    </submittedName>
</protein>
<comment type="similarity">
    <text evidence="1">Belongs to the ARG7 family.</text>
</comment>
<gene>
    <name evidence="2" type="ORF">RIF29_36907</name>
</gene>
<evidence type="ECO:0000313" key="3">
    <source>
        <dbReference type="Proteomes" id="UP001372338"/>
    </source>
</evidence>